<keyword evidence="6 9" id="KW-0456">Lyase</keyword>
<dbReference type="InterPro" id="IPR036704">
    <property type="entry name" value="RraA/RraA-like_sf"/>
</dbReference>
<comment type="catalytic activity">
    <reaction evidence="1 9">
        <text>4-hydroxy-4-methyl-2-oxoglutarate = 2 pyruvate</text>
        <dbReference type="Rhea" id="RHEA:22748"/>
        <dbReference type="ChEBI" id="CHEBI:15361"/>
        <dbReference type="ChEBI" id="CHEBI:58276"/>
        <dbReference type="EC" id="4.1.3.17"/>
    </reaction>
</comment>
<evidence type="ECO:0000256" key="1">
    <source>
        <dbReference type="ARBA" id="ARBA00001342"/>
    </source>
</evidence>
<evidence type="ECO:0000256" key="2">
    <source>
        <dbReference type="ARBA" id="ARBA00001968"/>
    </source>
</evidence>
<organism evidence="10 11">
    <name type="scientific">Bacillus carboniphilus</name>
    <dbReference type="NCBI Taxonomy" id="86663"/>
    <lineage>
        <taxon>Bacteria</taxon>
        <taxon>Bacillati</taxon>
        <taxon>Bacillota</taxon>
        <taxon>Bacilli</taxon>
        <taxon>Bacillales</taxon>
        <taxon>Bacillaceae</taxon>
        <taxon>Bacillus</taxon>
    </lineage>
</organism>
<comment type="catalytic activity">
    <reaction evidence="8 9">
        <text>oxaloacetate + H(+) = pyruvate + CO2</text>
        <dbReference type="Rhea" id="RHEA:15641"/>
        <dbReference type="ChEBI" id="CHEBI:15361"/>
        <dbReference type="ChEBI" id="CHEBI:15378"/>
        <dbReference type="ChEBI" id="CHEBI:16452"/>
        <dbReference type="ChEBI" id="CHEBI:16526"/>
        <dbReference type="EC" id="4.1.1.112"/>
    </reaction>
</comment>
<gene>
    <name evidence="10" type="primary">rraA</name>
    <name evidence="10" type="ORF">LC087_10635</name>
</gene>
<comment type="cofactor">
    <cofactor evidence="2 9">
        <name>a divalent metal cation</name>
        <dbReference type="ChEBI" id="CHEBI:60240"/>
    </cofactor>
</comment>
<dbReference type="EMBL" id="CP129013">
    <property type="protein sequence ID" value="WLR41368.1"/>
    <property type="molecule type" value="Genomic_DNA"/>
</dbReference>
<protein>
    <recommendedName>
        <fullName evidence="9">4-hydroxy-4-methyl-2-oxoglutarate aldolase</fullName>
        <shortName evidence="9">HMG aldolase</shortName>
        <ecNumber evidence="9">4.1.1.112</ecNumber>
        <ecNumber evidence="9">4.1.3.17</ecNumber>
    </recommendedName>
    <alternativeName>
        <fullName evidence="9">Oxaloacetate decarboxylase</fullName>
    </alternativeName>
</protein>
<accession>A0ABY9JSA1</accession>
<evidence type="ECO:0000256" key="3">
    <source>
        <dbReference type="ARBA" id="ARBA00008621"/>
    </source>
</evidence>
<evidence type="ECO:0000256" key="5">
    <source>
        <dbReference type="ARBA" id="ARBA00022723"/>
    </source>
</evidence>
<dbReference type="NCBIfam" id="TIGR01935">
    <property type="entry name" value="NOT-MenG"/>
    <property type="match status" value="1"/>
</dbReference>
<dbReference type="Pfam" id="PF03737">
    <property type="entry name" value="RraA-like"/>
    <property type="match status" value="1"/>
</dbReference>
<keyword evidence="11" id="KW-1185">Reference proteome</keyword>
<evidence type="ECO:0000313" key="11">
    <source>
        <dbReference type="Proteomes" id="UP001197974"/>
    </source>
</evidence>
<evidence type="ECO:0000256" key="7">
    <source>
        <dbReference type="ARBA" id="ARBA00025046"/>
    </source>
</evidence>
<dbReference type="PANTHER" id="PTHR33254:SF4">
    <property type="entry name" value="4-HYDROXY-4-METHYL-2-OXOGLUTARATE ALDOLASE 3-RELATED"/>
    <property type="match status" value="1"/>
</dbReference>
<dbReference type="RefSeq" id="WP_226541142.1">
    <property type="nucleotide sequence ID" value="NZ_CP129013.1"/>
</dbReference>
<keyword evidence="5 9" id="KW-0479">Metal-binding</keyword>
<name>A0ABY9JSA1_9BACI</name>
<dbReference type="NCBIfam" id="NF006875">
    <property type="entry name" value="PRK09372.1"/>
    <property type="match status" value="1"/>
</dbReference>
<reference evidence="10 11" key="1">
    <citation type="submission" date="2023-06" db="EMBL/GenBank/DDBJ databases">
        <title>Five Gram-positive bacteria isolated from mangrove sediments in Shenzhen, Guangdong, China.</title>
        <authorList>
            <person name="Yu S."/>
            <person name="Zheng W."/>
            <person name="Huang Y."/>
        </authorList>
    </citation>
    <scope>NUCLEOTIDE SEQUENCE [LARGE SCALE GENOMIC DNA]</scope>
    <source>
        <strain evidence="10 11">SaN35-3</strain>
    </source>
</reference>
<sequence length="158" mass="17153">MFATADLCDQFSEELQIAEPIFKSFGEKRSFYGKIATVKVFEDNVLVVDQLEKIEEGSVLVVDGQASTKCALLGDRLATIAFDRKISGIIINGCVRDSAELEHIDVGILAIATNPLKSKKKGEGQVGISLHFGGVTWTPGEYIYCDGDGVVLAKRKLL</sequence>
<proteinExistence type="inferred from homology"/>
<dbReference type="EC" id="4.1.1.112" evidence="9"/>
<comment type="similarity">
    <text evidence="3 9">Belongs to the class II aldolase/RraA-like family.</text>
</comment>
<dbReference type="EC" id="4.1.3.17" evidence="9"/>
<dbReference type="Gene3D" id="3.50.30.40">
    <property type="entry name" value="Ribonuclease E inhibitor RraA/RraA-like"/>
    <property type="match status" value="1"/>
</dbReference>
<evidence type="ECO:0000256" key="6">
    <source>
        <dbReference type="ARBA" id="ARBA00023239"/>
    </source>
</evidence>
<dbReference type="SUPFAM" id="SSF89562">
    <property type="entry name" value="RraA-like"/>
    <property type="match status" value="1"/>
</dbReference>
<evidence type="ECO:0000256" key="4">
    <source>
        <dbReference type="ARBA" id="ARBA00011233"/>
    </source>
</evidence>
<comment type="subunit">
    <text evidence="4 9">Homotrimer.</text>
</comment>
<evidence type="ECO:0000256" key="8">
    <source>
        <dbReference type="ARBA" id="ARBA00047973"/>
    </source>
</evidence>
<dbReference type="PANTHER" id="PTHR33254">
    <property type="entry name" value="4-HYDROXY-4-METHYL-2-OXOGLUTARATE ALDOLASE 3-RELATED"/>
    <property type="match status" value="1"/>
</dbReference>
<comment type="function">
    <text evidence="7 9">Catalyzes the aldol cleavage of 4-hydroxy-4-methyl-2-oxoglutarate (HMG) into 2 molecules of pyruvate. Also contains a secondary oxaloacetate (OAA) decarboxylase activity due to the common pyruvate enolate transition state formed following C-C bond cleavage in the retro-aldol and decarboxylation reactions.</text>
</comment>
<dbReference type="CDD" id="cd16841">
    <property type="entry name" value="RraA_family"/>
    <property type="match status" value="1"/>
</dbReference>
<dbReference type="InterPro" id="IPR005493">
    <property type="entry name" value="RraA/RraA-like"/>
</dbReference>
<dbReference type="Proteomes" id="UP001197974">
    <property type="component" value="Chromosome"/>
</dbReference>
<evidence type="ECO:0000256" key="9">
    <source>
        <dbReference type="RuleBase" id="RU004338"/>
    </source>
</evidence>
<dbReference type="InterPro" id="IPR010203">
    <property type="entry name" value="RraA"/>
</dbReference>
<evidence type="ECO:0000313" key="10">
    <source>
        <dbReference type="EMBL" id="WLR41368.1"/>
    </source>
</evidence>